<comment type="cofactor">
    <cofactor evidence="1 5">
        <name>Mg(2+)</name>
        <dbReference type="ChEBI" id="CHEBI:18420"/>
    </cofactor>
</comment>
<evidence type="ECO:0000256" key="2">
    <source>
        <dbReference type="ARBA" id="ARBA00022723"/>
    </source>
</evidence>
<dbReference type="GO" id="GO:0006020">
    <property type="term" value="P:inositol metabolic process"/>
    <property type="evidence" value="ECO:0007669"/>
    <property type="project" value="TreeGrafter"/>
</dbReference>
<evidence type="ECO:0000256" key="1">
    <source>
        <dbReference type="ARBA" id="ARBA00001946"/>
    </source>
</evidence>
<dbReference type="PROSITE" id="PS00629">
    <property type="entry name" value="IMP_1"/>
    <property type="match status" value="1"/>
</dbReference>
<dbReference type="FunFam" id="3.30.540.10:FF:000003">
    <property type="entry name" value="Inositol-1-monophosphatase"/>
    <property type="match status" value="1"/>
</dbReference>
<organism evidence="6 7">
    <name type="scientific">Streptococcus viridans</name>
    <dbReference type="NCBI Taxonomy" id="78535"/>
    <lineage>
        <taxon>Bacteria</taxon>
        <taxon>Bacillati</taxon>
        <taxon>Bacillota</taxon>
        <taxon>Bacilli</taxon>
        <taxon>Lactobacillales</taxon>
        <taxon>Streptococcaceae</taxon>
        <taxon>Streptococcus</taxon>
    </lineage>
</organism>
<dbReference type="EC" id="3.1.3.25" evidence="6"/>
<sequence>MINKLEFAKTIVKEAGSYLREHLHDQLAITVKTNPTDLVTQMDQEVQATLVGKILEAYPEDHIFAEEDDLRAPIRSGKVWVIDPIDGTNNFVTQKEDFAVMVAYFEEGLGQFGLIYDVMRDHLFFGGKDSGVFCNDKELKPFQNRPLGDLLVASNVGMLKSNAWGMADLGAECLGIRVYGSAGISFTKILSGGMLGYFSYIWPWDYAAAAIMGECLGYSVLTLEGKEPNYETLEPIMMVPTCKLDEIQPFLTKGKDA</sequence>
<keyword evidence="4 5" id="KW-0460">Magnesium</keyword>
<gene>
    <name evidence="6" type="primary">suhB</name>
    <name evidence="6" type="ORF">NCTC3166_00799</name>
</gene>
<dbReference type="AlphaFoldDB" id="A0A447Z3W1"/>
<dbReference type="Gene3D" id="3.30.540.10">
    <property type="entry name" value="Fructose-1,6-Bisphosphatase, subunit A, domain 1"/>
    <property type="match status" value="1"/>
</dbReference>
<dbReference type="PANTHER" id="PTHR20854">
    <property type="entry name" value="INOSITOL MONOPHOSPHATASE"/>
    <property type="match status" value="1"/>
</dbReference>
<dbReference type="GO" id="GO:0008934">
    <property type="term" value="F:inositol monophosphate 1-phosphatase activity"/>
    <property type="evidence" value="ECO:0007669"/>
    <property type="project" value="TreeGrafter"/>
</dbReference>
<feature type="binding site" evidence="5">
    <location>
        <position position="86"/>
    </location>
    <ligand>
        <name>Mg(2+)</name>
        <dbReference type="ChEBI" id="CHEBI:18420"/>
        <label>1</label>
        <note>catalytic</note>
    </ligand>
</feature>
<feature type="binding site" evidence="5">
    <location>
        <position position="83"/>
    </location>
    <ligand>
        <name>Mg(2+)</name>
        <dbReference type="ChEBI" id="CHEBI:18420"/>
        <label>1</label>
        <note>catalytic</note>
    </ligand>
</feature>
<keyword evidence="7" id="KW-1185">Reference proteome</keyword>
<protein>
    <submittedName>
        <fullName evidence="6">Inositol monophosphatase</fullName>
        <ecNumber evidence="6">3.1.3.25</ecNumber>
    </submittedName>
</protein>
<dbReference type="EMBL" id="LR134266">
    <property type="protein sequence ID" value="VED66984.1"/>
    <property type="molecule type" value="Genomic_DNA"/>
</dbReference>
<dbReference type="SUPFAM" id="SSF56655">
    <property type="entry name" value="Carbohydrate phosphatase"/>
    <property type="match status" value="1"/>
</dbReference>
<dbReference type="Pfam" id="PF00459">
    <property type="entry name" value="Inositol_P"/>
    <property type="match status" value="1"/>
</dbReference>
<dbReference type="InterPro" id="IPR020583">
    <property type="entry name" value="Inositol_monoP_metal-BS"/>
</dbReference>
<dbReference type="PRINTS" id="PR00377">
    <property type="entry name" value="IMPHPHTASES"/>
</dbReference>
<dbReference type="Proteomes" id="UP000270025">
    <property type="component" value="Chromosome"/>
</dbReference>
<evidence type="ECO:0000256" key="4">
    <source>
        <dbReference type="ARBA" id="ARBA00022842"/>
    </source>
</evidence>
<feature type="binding site" evidence="5">
    <location>
        <position position="85"/>
    </location>
    <ligand>
        <name>Mg(2+)</name>
        <dbReference type="ChEBI" id="CHEBI:18420"/>
        <label>1</label>
        <note>catalytic</note>
    </ligand>
</feature>
<dbReference type="CDD" id="cd01637">
    <property type="entry name" value="IMPase_like"/>
    <property type="match status" value="1"/>
</dbReference>
<dbReference type="PANTHER" id="PTHR20854:SF4">
    <property type="entry name" value="INOSITOL-1-MONOPHOSPHATASE-RELATED"/>
    <property type="match status" value="1"/>
</dbReference>
<evidence type="ECO:0000256" key="3">
    <source>
        <dbReference type="ARBA" id="ARBA00022801"/>
    </source>
</evidence>
<dbReference type="InterPro" id="IPR000760">
    <property type="entry name" value="Inositol_monophosphatase-like"/>
</dbReference>
<evidence type="ECO:0000256" key="5">
    <source>
        <dbReference type="PIRSR" id="PIRSR600760-2"/>
    </source>
</evidence>
<keyword evidence="2 5" id="KW-0479">Metal-binding</keyword>
<dbReference type="Gene3D" id="3.40.190.80">
    <property type="match status" value="1"/>
</dbReference>
<dbReference type="GO" id="GO:0046872">
    <property type="term" value="F:metal ion binding"/>
    <property type="evidence" value="ECO:0007669"/>
    <property type="project" value="UniProtKB-KW"/>
</dbReference>
<feature type="binding site" evidence="5">
    <location>
        <position position="66"/>
    </location>
    <ligand>
        <name>Mg(2+)</name>
        <dbReference type="ChEBI" id="CHEBI:18420"/>
        <label>1</label>
        <note>catalytic</note>
    </ligand>
</feature>
<feature type="binding site" evidence="5">
    <location>
        <position position="205"/>
    </location>
    <ligand>
        <name>Mg(2+)</name>
        <dbReference type="ChEBI" id="CHEBI:18420"/>
        <label>1</label>
        <note>catalytic</note>
    </ligand>
</feature>
<keyword evidence="3 6" id="KW-0378">Hydrolase</keyword>
<accession>A0A447Z3W1</accession>
<reference evidence="6 7" key="1">
    <citation type="submission" date="2018-12" db="EMBL/GenBank/DDBJ databases">
        <authorList>
            <consortium name="Pathogen Informatics"/>
        </authorList>
    </citation>
    <scope>NUCLEOTIDE SEQUENCE [LARGE SCALE GENOMIC DNA]</scope>
    <source>
        <strain evidence="6 7">NCTC3166</strain>
    </source>
</reference>
<name>A0A447Z3W1_9STRE</name>
<dbReference type="RefSeq" id="WP_126404054.1">
    <property type="nucleotide sequence ID" value="NZ_LR134266.1"/>
</dbReference>
<proteinExistence type="predicted"/>
<dbReference type="GO" id="GO:0007165">
    <property type="term" value="P:signal transduction"/>
    <property type="evidence" value="ECO:0007669"/>
    <property type="project" value="TreeGrafter"/>
</dbReference>
<evidence type="ECO:0000313" key="6">
    <source>
        <dbReference type="EMBL" id="VED66984.1"/>
    </source>
</evidence>
<dbReference type="KEGG" id="svf:NCTC3166_00799"/>
<evidence type="ECO:0000313" key="7">
    <source>
        <dbReference type="Proteomes" id="UP000270025"/>
    </source>
</evidence>